<dbReference type="OrthoDB" id="416253at2759"/>
<name>A0A813DCK6_POLGL</name>
<sequence length="198" mass="22681">MDCKGDGYRYATEQTEKSLQRLGTYADLYLMHSPHHPSQRLEMWRALEDLKKAGKIRSIGVSNYGVQHIEELIKCPRLSIVPAVNQVEIHPFLLREEISQYCASKGILIEAYSPLAKAEKMNDRTLLQIGKQYGKSTAQVMIRWSIQKGYITLPKSENPERIHQNSLVFDFELSPADMKTLNSLDIHMTTGWDPTTMK</sequence>
<accession>A0A813DCK6</accession>
<evidence type="ECO:0000313" key="3">
    <source>
        <dbReference type="Proteomes" id="UP000654075"/>
    </source>
</evidence>
<gene>
    <name evidence="2" type="ORF">PGLA1383_LOCUS5306</name>
</gene>
<evidence type="ECO:0000259" key="1">
    <source>
        <dbReference type="Pfam" id="PF00248"/>
    </source>
</evidence>
<dbReference type="OMA" id="MHWPASL"/>
<proteinExistence type="predicted"/>
<organism evidence="2 3">
    <name type="scientific">Polarella glacialis</name>
    <name type="common">Dinoflagellate</name>
    <dbReference type="NCBI Taxonomy" id="89957"/>
    <lineage>
        <taxon>Eukaryota</taxon>
        <taxon>Sar</taxon>
        <taxon>Alveolata</taxon>
        <taxon>Dinophyceae</taxon>
        <taxon>Suessiales</taxon>
        <taxon>Suessiaceae</taxon>
        <taxon>Polarella</taxon>
    </lineage>
</organism>
<dbReference type="InterPro" id="IPR036812">
    <property type="entry name" value="NAD(P)_OxRdtase_dom_sf"/>
</dbReference>
<protein>
    <recommendedName>
        <fullName evidence="1">NADP-dependent oxidoreductase domain-containing protein</fullName>
    </recommendedName>
</protein>
<dbReference type="PRINTS" id="PR00069">
    <property type="entry name" value="ALDKETRDTASE"/>
</dbReference>
<dbReference type="SUPFAM" id="SSF51430">
    <property type="entry name" value="NAD(P)-linked oxidoreductase"/>
    <property type="match status" value="1"/>
</dbReference>
<dbReference type="PROSITE" id="PS00062">
    <property type="entry name" value="ALDOKETO_REDUCTASE_2"/>
    <property type="match status" value="1"/>
</dbReference>
<keyword evidence="3" id="KW-1185">Reference proteome</keyword>
<dbReference type="AlphaFoldDB" id="A0A813DCK6"/>
<dbReference type="Proteomes" id="UP000654075">
    <property type="component" value="Unassembled WGS sequence"/>
</dbReference>
<dbReference type="PANTHER" id="PTHR43827:SF13">
    <property type="entry name" value="ALDO_KETO REDUCTASE FAMILY PROTEIN"/>
    <property type="match status" value="1"/>
</dbReference>
<dbReference type="InterPro" id="IPR020471">
    <property type="entry name" value="AKR"/>
</dbReference>
<reference evidence="2" key="1">
    <citation type="submission" date="2021-02" db="EMBL/GenBank/DDBJ databases">
        <authorList>
            <person name="Dougan E. K."/>
            <person name="Rhodes N."/>
            <person name="Thang M."/>
            <person name="Chan C."/>
        </authorList>
    </citation>
    <scope>NUCLEOTIDE SEQUENCE</scope>
</reference>
<dbReference type="PANTHER" id="PTHR43827">
    <property type="entry name" value="2,5-DIKETO-D-GLUCONIC ACID REDUCTASE"/>
    <property type="match status" value="1"/>
</dbReference>
<dbReference type="Pfam" id="PF00248">
    <property type="entry name" value="Aldo_ket_red"/>
    <property type="match status" value="1"/>
</dbReference>
<feature type="domain" description="NADP-dependent oxidoreductase" evidence="1">
    <location>
        <begin position="9"/>
        <end position="185"/>
    </location>
</feature>
<dbReference type="InterPro" id="IPR018170">
    <property type="entry name" value="Aldo/ket_reductase_CS"/>
</dbReference>
<dbReference type="Gene3D" id="3.20.20.100">
    <property type="entry name" value="NADP-dependent oxidoreductase domain"/>
    <property type="match status" value="1"/>
</dbReference>
<dbReference type="GO" id="GO:0016491">
    <property type="term" value="F:oxidoreductase activity"/>
    <property type="evidence" value="ECO:0007669"/>
    <property type="project" value="InterPro"/>
</dbReference>
<dbReference type="InterPro" id="IPR023210">
    <property type="entry name" value="NADP_OxRdtase_dom"/>
</dbReference>
<evidence type="ECO:0000313" key="2">
    <source>
        <dbReference type="EMBL" id="CAE8586440.1"/>
    </source>
</evidence>
<dbReference type="EMBL" id="CAJNNV010002070">
    <property type="protein sequence ID" value="CAE8586440.1"/>
    <property type="molecule type" value="Genomic_DNA"/>
</dbReference>
<comment type="caution">
    <text evidence="2">The sequence shown here is derived from an EMBL/GenBank/DDBJ whole genome shotgun (WGS) entry which is preliminary data.</text>
</comment>
<dbReference type="CDD" id="cd19071">
    <property type="entry name" value="AKR_AKR1-5-like"/>
    <property type="match status" value="1"/>
</dbReference>